<dbReference type="InterPro" id="IPR000905">
    <property type="entry name" value="Gcp-like_dom"/>
</dbReference>
<dbReference type="PRINTS" id="PR00789">
    <property type="entry name" value="OSIALOPTASE"/>
</dbReference>
<evidence type="ECO:0000313" key="9">
    <source>
        <dbReference type="EMBL" id="KAK2592887.1"/>
    </source>
</evidence>
<dbReference type="Gene3D" id="3.30.420.40">
    <property type="match status" value="2"/>
</dbReference>
<comment type="caution">
    <text evidence="9">The sequence shown here is derived from an EMBL/GenBank/DDBJ whole genome shotgun (WGS) entry which is preliminary data.</text>
</comment>
<dbReference type="EMBL" id="JASWJB010000240">
    <property type="protein sequence ID" value="KAK2592887.1"/>
    <property type="molecule type" value="Genomic_DNA"/>
</dbReference>
<proteinExistence type="inferred from homology"/>
<dbReference type="PANTHER" id="PTHR11735:SF6">
    <property type="entry name" value="TRNA N6-ADENOSINE THREONYLCARBAMOYLTRANSFERASE, MITOCHONDRIAL"/>
    <property type="match status" value="1"/>
</dbReference>
<evidence type="ECO:0000259" key="8">
    <source>
        <dbReference type="Pfam" id="PF00814"/>
    </source>
</evidence>
<accession>A0AAJ0FQF0</accession>
<gene>
    <name evidence="9" type="ORF">QQS21_009419</name>
</gene>
<dbReference type="AlphaFoldDB" id="A0AAJ0FQF0"/>
<dbReference type="InterPro" id="IPR017861">
    <property type="entry name" value="KAE1/TsaD"/>
</dbReference>
<keyword evidence="7" id="KW-0496">Mitochondrion</keyword>
<evidence type="ECO:0000313" key="10">
    <source>
        <dbReference type="Proteomes" id="UP001251528"/>
    </source>
</evidence>
<evidence type="ECO:0000256" key="2">
    <source>
        <dbReference type="ARBA" id="ARBA00022679"/>
    </source>
</evidence>
<dbReference type="InterPro" id="IPR022450">
    <property type="entry name" value="TsaD"/>
</dbReference>
<dbReference type="InterPro" id="IPR017860">
    <property type="entry name" value="Peptidase_M22_CS"/>
</dbReference>
<keyword evidence="10" id="KW-1185">Reference proteome</keyword>
<feature type="domain" description="Gcp-like" evidence="8">
    <location>
        <begin position="52"/>
        <end position="155"/>
    </location>
</feature>
<comment type="catalytic activity">
    <reaction evidence="6 7">
        <text>L-threonylcarbamoyladenylate + adenosine(37) in tRNA = N(6)-L-threonylcarbamoyladenosine(37) in tRNA + AMP + H(+)</text>
        <dbReference type="Rhea" id="RHEA:37059"/>
        <dbReference type="Rhea" id="RHEA-COMP:10162"/>
        <dbReference type="Rhea" id="RHEA-COMP:10163"/>
        <dbReference type="ChEBI" id="CHEBI:15378"/>
        <dbReference type="ChEBI" id="CHEBI:73682"/>
        <dbReference type="ChEBI" id="CHEBI:74411"/>
        <dbReference type="ChEBI" id="CHEBI:74418"/>
        <dbReference type="ChEBI" id="CHEBI:456215"/>
        <dbReference type="EC" id="2.3.1.234"/>
    </reaction>
</comment>
<dbReference type="HAMAP" id="MF_01445">
    <property type="entry name" value="TsaD"/>
    <property type="match status" value="1"/>
</dbReference>
<evidence type="ECO:0000256" key="3">
    <source>
        <dbReference type="ARBA" id="ARBA00022694"/>
    </source>
</evidence>
<name>A0AAJ0FQF0_9HYPO</name>
<dbReference type="GO" id="GO:0072670">
    <property type="term" value="P:mitochondrial tRNA threonylcarbamoyladenosine modification"/>
    <property type="evidence" value="ECO:0007669"/>
    <property type="project" value="TreeGrafter"/>
</dbReference>
<comment type="similarity">
    <text evidence="7">Belongs to the KAE1 / TsaD family.</text>
</comment>
<comment type="cofactor">
    <cofactor evidence="7">
        <name>a divalent metal cation</name>
        <dbReference type="ChEBI" id="CHEBI:60240"/>
    </cofactor>
    <text evidence="7">Binds 1 divalent metal cation per subunit.</text>
</comment>
<dbReference type="Proteomes" id="UP001251528">
    <property type="component" value="Unassembled WGS sequence"/>
</dbReference>
<evidence type="ECO:0000256" key="4">
    <source>
        <dbReference type="ARBA" id="ARBA00022723"/>
    </source>
</evidence>
<evidence type="ECO:0000256" key="7">
    <source>
        <dbReference type="HAMAP-Rule" id="MF_03179"/>
    </source>
</evidence>
<feature type="domain" description="Gcp-like" evidence="8">
    <location>
        <begin position="188"/>
        <end position="416"/>
    </location>
</feature>
<comment type="subunit">
    <text evidence="7">Homodimer.</text>
</comment>
<dbReference type="GO" id="GO:0061711">
    <property type="term" value="F:tRNA N(6)-L-threonylcarbamoyladenine synthase activity"/>
    <property type="evidence" value="ECO:0007669"/>
    <property type="project" value="UniProtKB-EC"/>
</dbReference>
<organism evidence="9 10">
    <name type="scientific">Conoideocrella luteorostrata</name>
    <dbReference type="NCBI Taxonomy" id="1105319"/>
    <lineage>
        <taxon>Eukaryota</taxon>
        <taxon>Fungi</taxon>
        <taxon>Dikarya</taxon>
        <taxon>Ascomycota</taxon>
        <taxon>Pezizomycotina</taxon>
        <taxon>Sordariomycetes</taxon>
        <taxon>Hypocreomycetidae</taxon>
        <taxon>Hypocreales</taxon>
        <taxon>Clavicipitaceae</taxon>
        <taxon>Conoideocrella</taxon>
    </lineage>
</organism>
<comment type="subcellular location">
    <subcellularLocation>
        <location evidence="7">Mitochondrion</location>
    </subcellularLocation>
</comment>
<dbReference type="PANTHER" id="PTHR11735">
    <property type="entry name" value="TRNA N6-ADENOSINE THREONYLCARBAMOYLTRANSFERASE"/>
    <property type="match status" value="1"/>
</dbReference>
<keyword evidence="2 7" id="KW-0808">Transferase</keyword>
<dbReference type="Pfam" id="PF00814">
    <property type="entry name" value="TsaD"/>
    <property type="match status" value="2"/>
</dbReference>
<protein>
    <recommendedName>
        <fullName evidence="1">N(6)-L-threonylcarbamoyladenine synthase</fullName>
        <ecNumber evidence="1">2.3.1.234</ecNumber>
    </recommendedName>
</protein>
<dbReference type="GO" id="GO:0005739">
    <property type="term" value="C:mitochondrion"/>
    <property type="evidence" value="ECO:0007669"/>
    <property type="project" value="UniProtKB-SubCell"/>
</dbReference>
<dbReference type="InterPro" id="IPR043129">
    <property type="entry name" value="ATPase_NBD"/>
</dbReference>
<sequence>MLRPLYCPPGALLRQPPNKRTLLTLAIESSCDDTAVAILSRTPARTQLLFNERISSDNRAFRGVHPVITVQGHNSSLAPLVQRALLALPEQPASSSAANGRLQQKLDFVSVTRGPGIMANLAVGLNMAKGLAVAWDVPLLAVHHMQAHALTPRLVRALGMGMDMDIDMNIGHHGDRGHGADVAAKHSPEGPKFPFLTLLVSGGHTQLVHSAGLTNHRIIANTGDIAIGNLLDQTARVILPPEILNSSPDVMYGRLLETFAFPDASPSEYAAFFRPATSRLDEINPQPTSHSWTIPLPFRNTRRLAYSFSSIHTQVHRIAAANPAMDMHERRSLARHTMRAAFQHLASRLILALQDKPELLQDAGATPTLVVAGGVASNKFLMHVLRETLRARGFPNMRIIAPPVGFCTDNAAMIAWTGMEMFEAGWRSELGVRPVGRWPMEVDGGDGILGMDGWLRM</sequence>
<keyword evidence="5 7" id="KW-0012">Acyltransferase</keyword>
<evidence type="ECO:0000256" key="1">
    <source>
        <dbReference type="ARBA" id="ARBA00012156"/>
    </source>
</evidence>
<keyword evidence="4 7" id="KW-0479">Metal-binding</keyword>
<comment type="function">
    <text evidence="7">Required for the formation of a threonylcarbamoyl group on adenosine at position 37 (t(6)A37) in mitochondrial tRNAs that read codons beginning with adenine. Probably involved in the transfer of the threonylcarbamoyl moiety of threonylcarbamoyl-AMP (TC-AMP) to the N6 group of A37. Involved in mitochondrial genome maintenance.</text>
</comment>
<dbReference type="SUPFAM" id="SSF53067">
    <property type="entry name" value="Actin-like ATPase domain"/>
    <property type="match status" value="2"/>
</dbReference>
<evidence type="ECO:0000256" key="6">
    <source>
        <dbReference type="ARBA" id="ARBA00048117"/>
    </source>
</evidence>
<dbReference type="PROSITE" id="PS01016">
    <property type="entry name" value="GLYCOPROTEASE"/>
    <property type="match status" value="1"/>
</dbReference>
<evidence type="ECO:0000256" key="5">
    <source>
        <dbReference type="ARBA" id="ARBA00023315"/>
    </source>
</evidence>
<keyword evidence="3 7" id="KW-0819">tRNA processing</keyword>
<dbReference type="GO" id="GO:0046872">
    <property type="term" value="F:metal ion binding"/>
    <property type="evidence" value="ECO:0007669"/>
    <property type="project" value="UniProtKB-KW"/>
</dbReference>
<reference evidence="9" key="1">
    <citation type="submission" date="2023-06" db="EMBL/GenBank/DDBJ databases">
        <title>Conoideocrella luteorostrata (Hypocreales: Clavicipitaceae), a potential biocontrol fungus for elongate hemlock scale in United States Christmas tree production areas.</title>
        <authorList>
            <person name="Barrett H."/>
            <person name="Lovett B."/>
            <person name="Macias A.M."/>
            <person name="Stajich J.E."/>
            <person name="Kasson M.T."/>
        </authorList>
    </citation>
    <scope>NUCLEOTIDE SEQUENCE</scope>
    <source>
        <strain evidence="9">ARSEF 14590</strain>
    </source>
</reference>
<dbReference type="EC" id="2.3.1.234" evidence="1"/>